<dbReference type="PANTHER" id="PTHR14136">
    <property type="entry name" value="BTB_POZ DOMAIN-CONTAINING PROTEIN KCTD9"/>
    <property type="match status" value="1"/>
</dbReference>
<dbReference type="RefSeq" id="WP_126323304.1">
    <property type="nucleotide sequence ID" value="NZ_AP018005.1"/>
</dbReference>
<sequence length="1058" mass="123056">MLSLAREVTPYGVIRYFSEKIYHDLLLNQQSDASFVDQTTKAMAMLDQIGLDKHFKLEEIFSPEDGQLKAQENLMLTLSERFIEKDWFELPMIGDKKQIGINFRIYPREIRLSWISLEGERKRLIYFIQTEETPFQRLKPVLSNYFHTYYLDNFIYSLVDFHHLLISVPASERQQLWRWVSPMHITNFVAKLKSPTFFLLIFNEFNENEKKFFIDLCGYEQIRLLIQRSLYSTHSLFDFLSSAPRFSTHFLPYLDQKKFLDRSQLLIQSLLQSGFKTFNSLTFYQLFPILYLQNIDFSYANLRYTSFLASIRYCKFDHADLTDVSFSSPMDHISFRYVDLRRVRFEPRGVLLAVDFFQARFSTQSFITLKKYNRSFLGADLREVDFRLALRSIDHPYQFDFSQANLMGVDLRWINLSGVNFAKANLEGADLTYAILDGADLSGANLRKANLLGASLDKIKIDSFTKVQGAILDWNIFLKFEQAGIKDFSEAELSLINKNQLVRLKNLNFELAKFNAIHNIIFEDCSFKHCLFGKYLTSVSVEEWGLLSQTDFERCDLSESTFHHVKMLQFNFASSLTEGWYFGPIKLNEAACAEFQRIGYADKIKGYELITSEKNLYSAKEQQIQATKKRQSNYIKLLKMKNVYIPGAKLVSIEPNWYLLAYQQANFQVAGRCVAITRALSQAIALNTADIFLKNLQVAGNFYLRGQQDLSHQELEDVLNFNYFMDSLDKQVMPGHSLPADLIEMSWRKSLNELPLLILNLPNDFFLHLVDETHVFGFYSFAGKYGFFDVNQIWIQDVSNLADLFIYVQDYYFKNKEGDIKFLVEKFSVNNANLASPLFLTQEIESERHRLERQDSEQGSLHLQGKSLTRLELYDAGLYFYPEGLRGASQRLHAKLSLSSEALQSYLASGQLALHADVFFTRLHNYFLLNDQKRLQAAAHLLRTIPTEGSQRDQTKMRILKFWFNQADDLSHLKRQQALDDLLPASETEFINFLSKEQARLTEPNPDSRFSRWLNTFQITRSSYQLINSLYQQDVSGFLLGGSELGFSLFISPLLEKK</sequence>
<reference evidence="1 2" key="1">
    <citation type="submission" date="2017-03" db="EMBL/GenBank/DDBJ databases">
        <title>The genome sequence of Candidatus Rickettsiella viridis.</title>
        <authorList>
            <person name="Nikoh N."/>
            <person name="Tsuchida T."/>
            <person name="Yamaguchi K."/>
            <person name="Maeda T."/>
            <person name="Shigenobu S."/>
            <person name="Fukatsu T."/>
        </authorList>
    </citation>
    <scope>NUCLEOTIDE SEQUENCE [LARGE SCALE GENOMIC DNA]</scope>
    <source>
        <strain evidence="1 2">Ap-RA04</strain>
    </source>
</reference>
<dbReference type="SUPFAM" id="SSF141571">
    <property type="entry name" value="Pentapeptide repeat-like"/>
    <property type="match status" value="2"/>
</dbReference>
<dbReference type="PANTHER" id="PTHR14136:SF17">
    <property type="entry name" value="BTB_POZ DOMAIN-CONTAINING PROTEIN KCTD9"/>
    <property type="match status" value="1"/>
</dbReference>
<protein>
    <submittedName>
        <fullName evidence="1">Pentapeptide repeat-containing protein</fullName>
    </submittedName>
</protein>
<accession>A0A2Z5UW23</accession>
<proteinExistence type="predicted"/>
<evidence type="ECO:0000313" key="2">
    <source>
        <dbReference type="Proteomes" id="UP000282483"/>
    </source>
</evidence>
<keyword evidence="2" id="KW-1185">Reference proteome</keyword>
<dbReference type="OrthoDB" id="7932329at2"/>
<name>A0A2Z5UW23_9COXI</name>
<dbReference type="Proteomes" id="UP000282483">
    <property type="component" value="Chromosome"/>
</dbReference>
<dbReference type="EMBL" id="AP018005">
    <property type="protein sequence ID" value="BBB15769.1"/>
    <property type="molecule type" value="Genomic_DNA"/>
</dbReference>
<evidence type="ECO:0000313" key="1">
    <source>
        <dbReference type="EMBL" id="BBB15769.1"/>
    </source>
</evidence>
<dbReference type="InterPro" id="IPR001646">
    <property type="entry name" value="5peptide_repeat"/>
</dbReference>
<gene>
    <name evidence="1" type="primary">ntrX</name>
    <name evidence="1" type="ORF">RVIR1_13220</name>
</gene>
<dbReference type="InterPro" id="IPR051082">
    <property type="entry name" value="Pentapeptide-BTB/POZ_domain"/>
</dbReference>
<dbReference type="Gene3D" id="2.160.20.80">
    <property type="entry name" value="E3 ubiquitin-protein ligase SopA"/>
    <property type="match status" value="2"/>
</dbReference>
<dbReference type="Pfam" id="PF00805">
    <property type="entry name" value="Pentapeptide"/>
    <property type="match status" value="2"/>
</dbReference>
<dbReference type="KEGG" id="rvi:RVIR1_13220"/>
<organism evidence="1 2">
    <name type="scientific">Candidatus Rickettsiella viridis</name>
    <dbReference type="NCBI Taxonomy" id="676208"/>
    <lineage>
        <taxon>Bacteria</taxon>
        <taxon>Pseudomonadati</taxon>
        <taxon>Pseudomonadota</taxon>
        <taxon>Gammaproteobacteria</taxon>
        <taxon>Legionellales</taxon>
        <taxon>Coxiellaceae</taxon>
        <taxon>Rickettsiella</taxon>
    </lineage>
</organism>
<dbReference type="AlphaFoldDB" id="A0A2Z5UW23"/>